<sequence>MEFIVMIKDVVMKNYTALFGVPVNKQPHKYSKRGKHVPAGRQTALGHTTSDKMTVPTIVDNNARSLFGKLPGLPYLH</sequence>
<evidence type="ECO:0000313" key="2">
    <source>
        <dbReference type="EMBL" id="VDP68494.1"/>
    </source>
</evidence>
<proteinExistence type="predicted"/>
<keyword evidence="3" id="KW-1185">Reference proteome</keyword>
<dbReference type="AlphaFoldDB" id="A0A183A841"/>
<organism evidence="4">
    <name type="scientific">Echinostoma caproni</name>
    <dbReference type="NCBI Taxonomy" id="27848"/>
    <lineage>
        <taxon>Eukaryota</taxon>
        <taxon>Metazoa</taxon>
        <taxon>Spiralia</taxon>
        <taxon>Lophotrochozoa</taxon>
        <taxon>Platyhelminthes</taxon>
        <taxon>Trematoda</taxon>
        <taxon>Digenea</taxon>
        <taxon>Plagiorchiida</taxon>
        <taxon>Echinostomata</taxon>
        <taxon>Echinostomatoidea</taxon>
        <taxon>Echinostomatidae</taxon>
        <taxon>Echinostoma</taxon>
    </lineage>
</organism>
<reference evidence="2 3" key="2">
    <citation type="submission" date="2018-11" db="EMBL/GenBank/DDBJ databases">
        <authorList>
            <consortium name="Pathogen Informatics"/>
        </authorList>
    </citation>
    <scope>NUCLEOTIDE SEQUENCE [LARGE SCALE GENOMIC DNA]</scope>
    <source>
        <strain evidence="2 3">Egypt</strain>
    </source>
</reference>
<evidence type="ECO:0000313" key="4">
    <source>
        <dbReference type="WBParaSite" id="ECPE_0000312901-mRNA-1"/>
    </source>
</evidence>
<protein>
    <submittedName>
        <fullName evidence="4">Transposase</fullName>
    </submittedName>
</protein>
<accession>A0A183A841</accession>
<dbReference type="Proteomes" id="UP000272942">
    <property type="component" value="Unassembled WGS sequence"/>
</dbReference>
<evidence type="ECO:0000256" key="1">
    <source>
        <dbReference type="SAM" id="MobiDB-lite"/>
    </source>
</evidence>
<name>A0A183A841_9TREM</name>
<gene>
    <name evidence="2" type="ORF">ECPE_LOCUS3126</name>
</gene>
<dbReference type="EMBL" id="UZAN01040117">
    <property type="protein sequence ID" value="VDP68494.1"/>
    <property type="molecule type" value="Genomic_DNA"/>
</dbReference>
<evidence type="ECO:0000313" key="3">
    <source>
        <dbReference type="Proteomes" id="UP000272942"/>
    </source>
</evidence>
<reference evidence="4" key="1">
    <citation type="submission" date="2016-06" db="UniProtKB">
        <authorList>
            <consortium name="WormBaseParasite"/>
        </authorList>
    </citation>
    <scope>IDENTIFICATION</scope>
</reference>
<feature type="region of interest" description="Disordered" evidence="1">
    <location>
        <begin position="28"/>
        <end position="49"/>
    </location>
</feature>
<feature type="compositionally biased region" description="Basic residues" evidence="1">
    <location>
        <begin position="28"/>
        <end position="38"/>
    </location>
</feature>
<dbReference type="WBParaSite" id="ECPE_0000312901-mRNA-1">
    <property type="protein sequence ID" value="ECPE_0000312901-mRNA-1"/>
    <property type="gene ID" value="ECPE_0000312901"/>
</dbReference>